<gene>
    <name evidence="4" type="ORF">FLP23_03215</name>
</gene>
<accession>A0A5C1Y5X0</accession>
<keyword evidence="1" id="KW-0560">Oxidoreductase</keyword>
<keyword evidence="5" id="KW-1185">Reference proteome</keyword>
<dbReference type="SUPFAM" id="SSF47203">
    <property type="entry name" value="Acyl-CoA dehydrogenase C-terminal domain-like"/>
    <property type="match status" value="1"/>
</dbReference>
<dbReference type="InterPro" id="IPR046373">
    <property type="entry name" value="Acyl-CoA_Oxase/DH_mid-dom_sf"/>
</dbReference>
<dbReference type="AlphaFoldDB" id="A0A5C1Y5X0"/>
<dbReference type="Gene3D" id="2.40.110.10">
    <property type="entry name" value="Butyryl-CoA Dehydrogenase, subunit A, domain 2"/>
    <property type="match status" value="1"/>
</dbReference>
<dbReference type="RefSeq" id="WP_149324540.1">
    <property type="nucleotide sequence ID" value="NZ_CP043504.1"/>
</dbReference>
<keyword evidence="4" id="KW-0503">Monooxygenase</keyword>
<dbReference type="InterPro" id="IPR013786">
    <property type="entry name" value="AcylCoA_DH/ox_N"/>
</dbReference>
<evidence type="ECO:0000259" key="3">
    <source>
        <dbReference type="Pfam" id="PF08028"/>
    </source>
</evidence>
<sequence length="399" mass="42592">MSALDAVIARIREGAVQRERERVLPNEPIGWLTEAGFAALRVPVEQGGAGASIVKLIDTLIELAAADPNVPQALRGHIAFVEDRLWAPEGPDRDRWLARFAAGELVGNAVTEIGNVTLGSTETRLDPAGDGWAITGRKFYTTGSIFADWIDASAVIPDGTEVAALVRRNQPGVTVSDDWDGFGQRLTGSGTTVFAGAHVDLADVFEFRTRFPYQTALYQLVLVAVLAGIAQEVERDAAHELRTRARAYSHGAASESRHDPQLLEAIGRLSATAAATRAITLDAARIVERAAAARDASPERIAELKRESELAVSRAQLSVAELTLRQATALFDVLGASATSTGRALDRHWRNARTVASHNPVAFKARIIGDAVVNDAEPPYEWYVGVPAKPATPASGAAS</sequence>
<protein>
    <submittedName>
        <fullName evidence="4">Monooxygenase</fullName>
    </submittedName>
</protein>
<dbReference type="PIRSF" id="PIRSF016578">
    <property type="entry name" value="HsaA"/>
    <property type="match status" value="1"/>
</dbReference>
<dbReference type="InterPro" id="IPR037069">
    <property type="entry name" value="AcylCoA_DH/ox_N_sf"/>
</dbReference>
<evidence type="ECO:0000256" key="1">
    <source>
        <dbReference type="ARBA" id="ARBA00023002"/>
    </source>
</evidence>
<dbReference type="Gene3D" id="1.10.540.10">
    <property type="entry name" value="Acyl-CoA dehydrogenase/oxidase, N-terminal domain"/>
    <property type="match status" value="1"/>
</dbReference>
<organism evidence="4 5">
    <name type="scientific">Protaetiibacter larvae</name>
    <dbReference type="NCBI Taxonomy" id="2592654"/>
    <lineage>
        <taxon>Bacteria</taxon>
        <taxon>Bacillati</taxon>
        <taxon>Actinomycetota</taxon>
        <taxon>Actinomycetes</taxon>
        <taxon>Micrococcales</taxon>
        <taxon>Microbacteriaceae</taxon>
        <taxon>Protaetiibacter</taxon>
    </lineage>
</organism>
<evidence type="ECO:0000259" key="2">
    <source>
        <dbReference type="Pfam" id="PF02771"/>
    </source>
</evidence>
<name>A0A5C1Y5X0_9MICO</name>
<dbReference type="GO" id="GO:0008470">
    <property type="term" value="F:3-methylbutanoyl-CoA dehydrogenase activity"/>
    <property type="evidence" value="ECO:0007669"/>
    <property type="project" value="TreeGrafter"/>
</dbReference>
<dbReference type="OrthoDB" id="571684at2"/>
<dbReference type="Pfam" id="PF02771">
    <property type="entry name" value="Acyl-CoA_dh_N"/>
    <property type="match status" value="1"/>
</dbReference>
<reference evidence="4 5" key="1">
    <citation type="submission" date="2019-09" db="EMBL/GenBank/DDBJ databases">
        <title>Genome sequencing of strain KACC 19322.</title>
        <authorList>
            <person name="Heo J."/>
            <person name="Kim S.-J."/>
            <person name="Kim J.-S."/>
            <person name="Hong S.-B."/>
            <person name="Kwon S.-W."/>
        </authorList>
    </citation>
    <scope>NUCLEOTIDE SEQUENCE [LARGE SCALE GENOMIC DNA]</scope>
    <source>
        <strain evidence="4 5">KACC 19322</strain>
    </source>
</reference>
<dbReference type="GO" id="GO:0004497">
    <property type="term" value="F:monooxygenase activity"/>
    <property type="evidence" value="ECO:0007669"/>
    <property type="project" value="UniProtKB-KW"/>
</dbReference>
<dbReference type="KEGG" id="lyk:FLP23_03215"/>
<dbReference type="GO" id="GO:0006552">
    <property type="term" value="P:L-leucine catabolic process"/>
    <property type="evidence" value="ECO:0007669"/>
    <property type="project" value="TreeGrafter"/>
</dbReference>
<dbReference type="InterPro" id="IPR013107">
    <property type="entry name" value="Acyl-CoA_DH_C"/>
</dbReference>
<evidence type="ECO:0000313" key="5">
    <source>
        <dbReference type="Proteomes" id="UP000322159"/>
    </source>
</evidence>
<dbReference type="SUPFAM" id="SSF56645">
    <property type="entry name" value="Acyl-CoA dehydrogenase NM domain-like"/>
    <property type="match status" value="1"/>
</dbReference>
<feature type="domain" description="Acyl-CoA dehydrogenase C-terminal" evidence="3">
    <location>
        <begin position="221"/>
        <end position="359"/>
    </location>
</feature>
<dbReference type="GO" id="GO:0050660">
    <property type="term" value="F:flavin adenine dinucleotide binding"/>
    <property type="evidence" value="ECO:0007669"/>
    <property type="project" value="InterPro"/>
</dbReference>
<dbReference type="Gene3D" id="1.20.140.10">
    <property type="entry name" value="Butyryl-CoA Dehydrogenase, subunit A, domain 3"/>
    <property type="match status" value="1"/>
</dbReference>
<dbReference type="Pfam" id="PF08028">
    <property type="entry name" value="Acyl-CoA_dh_2"/>
    <property type="match status" value="1"/>
</dbReference>
<dbReference type="InterPro" id="IPR009100">
    <property type="entry name" value="AcylCoA_DH/oxidase_NM_dom_sf"/>
</dbReference>
<feature type="domain" description="Acyl-CoA dehydrogenase/oxidase N-terminal" evidence="2">
    <location>
        <begin position="9"/>
        <end position="104"/>
    </location>
</feature>
<dbReference type="PANTHER" id="PTHR43884:SF12">
    <property type="entry name" value="ISOVALERYL-COA DEHYDROGENASE, MITOCHONDRIAL-RELATED"/>
    <property type="match status" value="1"/>
</dbReference>
<dbReference type="PANTHER" id="PTHR43884">
    <property type="entry name" value="ACYL-COA DEHYDROGENASE"/>
    <property type="match status" value="1"/>
</dbReference>
<dbReference type="EMBL" id="CP043504">
    <property type="protein sequence ID" value="QEO09110.1"/>
    <property type="molecule type" value="Genomic_DNA"/>
</dbReference>
<proteinExistence type="predicted"/>
<dbReference type="Proteomes" id="UP000322159">
    <property type="component" value="Chromosome"/>
</dbReference>
<dbReference type="InterPro" id="IPR036250">
    <property type="entry name" value="AcylCo_DH-like_C"/>
</dbReference>
<evidence type="ECO:0000313" key="4">
    <source>
        <dbReference type="EMBL" id="QEO09110.1"/>
    </source>
</evidence>